<gene>
    <name evidence="1" type="ORF">RRG08_058330</name>
</gene>
<protein>
    <submittedName>
        <fullName evidence="1">Uncharacterized protein</fullName>
    </submittedName>
</protein>
<keyword evidence="2" id="KW-1185">Reference proteome</keyword>
<name>A0AAE1AUQ6_9GAST</name>
<accession>A0AAE1AUQ6</accession>
<reference evidence="1" key="1">
    <citation type="journal article" date="2023" name="G3 (Bethesda)">
        <title>A reference genome for the long-term kleptoplast-retaining sea slug Elysia crispata morphotype clarki.</title>
        <authorList>
            <person name="Eastman K.E."/>
            <person name="Pendleton A.L."/>
            <person name="Shaikh M.A."/>
            <person name="Suttiyut T."/>
            <person name="Ogas R."/>
            <person name="Tomko P."/>
            <person name="Gavelis G."/>
            <person name="Widhalm J.R."/>
            <person name="Wisecaver J.H."/>
        </authorList>
    </citation>
    <scope>NUCLEOTIDE SEQUENCE</scope>
    <source>
        <strain evidence="1">ECLA1</strain>
    </source>
</reference>
<sequence>IHWVRTVSVTFDRLHMTIQLGSCEHVETISYGFINRGLFGAQGLNFSLLGLPCFLETLAFPHWTHQTTEHLHIEHMCVPHREQLTEGRDRDRERGKLTRWCKKQVQQINDRIESHFYGLQLRQKLQYICTSSQKVQSSG</sequence>
<dbReference type="EMBL" id="JAWDGP010001121">
    <property type="protein sequence ID" value="KAK3794409.1"/>
    <property type="molecule type" value="Genomic_DNA"/>
</dbReference>
<proteinExistence type="predicted"/>
<organism evidence="1 2">
    <name type="scientific">Elysia crispata</name>
    <name type="common">lettuce slug</name>
    <dbReference type="NCBI Taxonomy" id="231223"/>
    <lineage>
        <taxon>Eukaryota</taxon>
        <taxon>Metazoa</taxon>
        <taxon>Spiralia</taxon>
        <taxon>Lophotrochozoa</taxon>
        <taxon>Mollusca</taxon>
        <taxon>Gastropoda</taxon>
        <taxon>Heterobranchia</taxon>
        <taxon>Euthyneura</taxon>
        <taxon>Panpulmonata</taxon>
        <taxon>Sacoglossa</taxon>
        <taxon>Placobranchoidea</taxon>
        <taxon>Plakobranchidae</taxon>
        <taxon>Elysia</taxon>
    </lineage>
</organism>
<evidence type="ECO:0000313" key="2">
    <source>
        <dbReference type="Proteomes" id="UP001283361"/>
    </source>
</evidence>
<evidence type="ECO:0000313" key="1">
    <source>
        <dbReference type="EMBL" id="KAK3794409.1"/>
    </source>
</evidence>
<dbReference type="Proteomes" id="UP001283361">
    <property type="component" value="Unassembled WGS sequence"/>
</dbReference>
<dbReference type="AlphaFoldDB" id="A0AAE1AUQ6"/>
<comment type="caution">
    <text evidence="1">The sequence shown here is derived from an EMBL/GenBank/DDBJ whole genome shotgun (WGS) entry which is preliminary data.</text>
</comment>
<feature type="non-terminal residue" evidence="1">
    <location>
        <position position="1"/>
    </location>
</feature>